<dbReference type="PaxDb" id="4097-A0A1S4B4Q1"/>
<dbReference type="InterPro" id="IPR016159">
    <property type="entry name" value="Cullin_repeat-like_dom_sf"/>
</dbReference>
<dbReference type="RefSeq" id="XP_016483758.1">
    <property type="nucleotide sequence ID" value="XM_016628272.1"/>
</dbReference>
<reference evidence="7" key="2">
    <citation type="submission" date="2025-08" db="UniProtKB">
        <authorList>
            <consortium name="RefSeq"/>
        </authorList>
    </citation>
    <scope>IDENTIFICATION</scope>
    <source>
        <tissue evidence="7">Leaf</tissue>
    </source>
</reference>
<evidence type="ECO:0000259" key="5">
    <source>
        <dbReference type="Pfam" id="PF03081"/>
    </source>
</evidence>
<keyword evidence="3" id="KW-0653">Protein transport</keyword>
<feature type="domain" description="Exocyst complex subunit Exo70 C-terminal" evidence="5">
    <location>
        <begin position="230"/>
        <end position="594"/>
    </location>
</feature>
<dbReference type="Gene3D" id="1.20.1280.170">
    <property type="entry name" value="Exocyst complex component Exo70"/>
    <property type="match status" value="1"/>
</dbReference>
<dbReference type="GO" id="GO:0015031">
    <property type="term" value="P:protein transport"/>
    <property type="evidence" value="ECO:0007669"/>
    <property type="project" value="UniProtKB-KW"/>
</dbReference>
<dbReference type="FunFam" id="1.20.1280.170:FF:000003">
    <property type="entry name" value="Exocyst subunit Exo70 family protein"/>
    <property type="match status" value="1"/>
</dbReference>
<protein>
    <recommendedName>
        <fullName evidence="3">Exocyst subunit Exo70 family protein</fullName>
    </recommendedName>
</protein>
<evidence type="ECO:0000313" key="6">
    <source>
        <dbReference type="Proteomes" id="UP000790787"/>
    </source>
</evidence>
<evidence type="ECO:0000256" key="4">
    <source>
        <dbReference type="SAM" id="MobiDB-lite"/>
    </source>
</evidence>
<dbReference type="Proteomes" id="UP000790787">
    <property type="component" value="Chromosome 3"/>
</dbReference>
<accession>A0A1S4B4Q1</accession>
<dbReference type="OrthoDB" id="1922221at2759"/>
<name>A0A1S4B4Q1_TOBAC</name>
<comment type="similarity">
    <text evidence="1 3">Belongs to the EXO70 family.</text>
</comment>
<dbReference type="RefSeq" id="XP_016483758.1">
    <property type="nucleotide sequence ID" value="XM_016628272.2"/>
</dbReference>
<proteinExistence type="inferred from homology"/>
<dbReference type="AlphaFoldDB" id="A0A1S4B4Q1"/>
<dbReference type="Pfam" id="PF20669">
    <property type="entry name" value="Exo70_N"/>
    <property type="match status" value="1"/>
</dbReference>
<dbReference type="InterPro" id="IPR046364">
    <property type="entry name" value="Exo70_C"/>
</dbReference>
<dbReference type="GO" id="GO:0005546">
    <property type="term" value="F:phosphatidylinositol-4,5-bisphosphate binding"/>
    <property type="evidence" value="ECO:0007669"/>
    <property type="project" value="InterPro"/>
</dbReference>
<dbReference type="OMA" id="ECMSDIT"/>
<dbReference type="KEGG" id="nta:107804384"/>
<comment type="function">
    <text evidence="3">Component of the exocyst complex.</text>
</comment>
<organism evidence="6 7">
    <name type="scientific">Nicotiana tabacum</name>
    <name type="common">Common tobacco</name>
    <dbReference type="NCBI Taxonomy" id="4097"/>
    <lineage>
        <taxon>Eukaryota</taxon>
        <taxon>Viridiplantae</taxon>
        <taxon>Streptophyta</taxon>
        <taxon>Embryophyta</taxon>
        <taxon>Tracheophyta</taxon>
        <taxon>Spermatophyta</taxon>
        <taxon>Magnoliopsida</taxon>
        <taxon>eudicotyledons</taxon>
        <taxon>Gunneridae</taxon>
        <taxon>Pentapetalae</taxon>
        <taxon>asterids</taxon>
        <taxon>lamiids</taxon>
        <taxon>Solanales</taxon>
        <taxon>Solanaceae</taxon>
        <taxon>Nicotianoideae</taxon>
        <taxon>Nicotianeae</taxon>
        <taxon>Nicotiana</taxon>
    </lineage>
</organism>
<dbReference type="PANTHER" id="PTHR12542:SF17">
    <property type="entry name" value="EXOCYST SUBUNIT EXO70 FAMILY PROTEIN"/>
    <property type="match status" value="1"/>
</dbReference>
<dbReference type="Pfam" id="PF03081">
    <property type="entry name" value="Exo70_C"/>
    <property type="match status" value="1"/>
</dbReference>
<dbReference type="SUPFAM" id="SSF74788">
    <property type="entry name" value="Cullin repeat-like"/>
    <property type="match status" value="1"/>
</dbReference>
<sequence>MRTPFFSSSKPSTPSHNSSSPHTFCETLLDETIENAELIIEKWDLDSSSVSTTSYNRVANLFRDNPLEAKQLLNAVNDLQHAMQFVIKDSASSKLLVRAHNLMQIAIRRLQKEFYTILSGSRYFLDSETVSSRSSRSSTATLSSLSDEDEVSEDNNNNSEIEKVSEVVMADLKSIADCMIGAGYGKECVKIYKLNRKSVIDETLYYLGIEKAISSQIQKMDWELLEIKIKNWLSAVKIAVTTLFHGERILCDYVFSASDNIRESCFSEIAKDGALTLFLFPEMVAKYKKLSLEKMFRVLDVYDAICELWVKIELIFCFDSMEVVKSQAMISLVKLGDAARAMLSEFESAVQKDTSKAVPGGGVHPLTRYVMNYLVYLGDYSDAISEIIVDLPISLQTSLPESYYLSMTTEDGDPPPSVVALRLAWLVLVLLCKLDGKAQLYKDAALSYLFLSNNLNYIISKVQQSNLKLLLGSDWILKHEMKVKEYMSKYERMGWNKVLMSLPENLTIDISSMEVKERFSEFNSSFEEVYRKQSSWVILDQKLRDQVKVSLANKLVPRYRTFYEKHRRELVRNVIGMESTVRFAPDDLQNYLSDLFHGANVSVSSMGWSGTSSPSVSTSMSSSNRSR</sequence>
<feature type="region of interest" description="Disordered" evidence="4">
    <location>
        <begin position="606"/>
        <end position="627"/>
    </location>
</feature>
<evidence type="ECO:0000313" key="7">
    <source>
        <dbReference type="RefSeq" id="XP_016483758.1"/>
    </source>
</evidence>
<dbReference type="PANTHER" id="PTHR12542">
    <property type="entry name" value="EXOCYST COMPLEX PROTEIN EXO70"/>
    <property type="match status" value="1"/>
</dbReference>
<evidence type="ECO:0000256" key="2">
    <source>
        <dbReference type="ARBA" id="ARBA00022448"/>
    </source>
</evidence>
<evidence type="ECO:0000256" key="1">
    <source>
        <dbReference type="ARBA" id="ARBA00006756"/>
    </source>
</evidence>
<keyword evidence="2 3" id="KW-0813">Transport</keyword>
<dbReference type="GO" id="GO:0006887">
    <property type="term" value="P:exocytosis"/>
    <property type="evidence" value="ECO:0000318"/>
    <property type="project" value="GO_Central"/>
</dbReference>
<keyword evidence="6" id="KW-1185">Reference proteome</keyword>
<dbReference type="STRING" id="4097.A0A1S4B4Q1"/>
<reference evidence="6" key="1">
    <citation type="journal article" date="2014" name="Nat. Commun.">
        <title>The tobacco genome sequence and its comparison with those of tomato and potato.</title>
        <authorList>
            <person name="Sierro N."/>
            <person name="Battey J.N."/>
            <person name="Ouadi S."/>
            <person name="Bakaher N."/>
            <person name="Bovet L."/>
            <person name="Willig A."/>
            <person name="Goepfert S."/>
            <person name="Peitsch M.C."/>
            <person name="Ivanov N.V."/>
        </authorList>
    </citation>
    <scope>NUCLEOTIDE SEQUENCE [LARGE SCALE GENOMIC DNA]</scope>
</reference>
<evidence type="ECO:0000256" key="3">
    <source>
        <dbReference type="RuleBase" id="RU365026"/>
    </source>
</evidence>
<feature type="region of interest" description="Disordered" evidence="4">
    <location>
        <begin position="137"/>
        <end position="158"/>
    </location>
</feature>
<dbReference type="InterPro" id="IPR004140">
    <property type="entry name" value="Exo70"/>
</dbReference>
<feature type="region of interest" description="Disordered" evidence="4">
    <location>
        <begin position="1"/>
        <end position="22"/>
    </location>
</feature>
<gene>
    <name evidence="7" type="primary">LOC107804384</name>
</gene>
<keyword evidence="3" id="KW-0268">Exocytosis</keyword>
<dbReference type="GeneID" id="107804384"/>
<dbReference type="GO" id="GO:0000145">
    <property type="term" value="C:exocyst"/>
    <property type="evidence" value="ECO:0000318"/>
    <property type="project" value="GO_Central"/>
</dbReference>